<feature type="region of interest" description="Disordered" evidence="1">
    <location>
        <begin position="832"/>
        <end position="854"/>
    </location>
</feature>
<accession>A0ABR3FLC3</accession>
<gene>
    <name evidence="2" type="ORF">V5O48_005802</name>
</gene>
<feature type="region of interest" description="Disordered" evidence="1">
    <location>
        <begin position="625"/>
        <end position="681"/>
    </location>
</feature>
<evidence type="ECO:0000313" key="3">
    <source>
        <dbReference type="Proteomes" id="UP001465976"/>
    </source>
</evidence>
<keyword evidence="3" id="KW-1185">Reference proteome</keyword>
<feature type="compositionally biased region" description="Low complexity" evidence="1">
    <location>
        <begin position="625"/>
        <end position="634"/>
    </location>
</feature>
<feature type="region of interest" description="Disordered" evidence="1">
    <location>
        <begin position="461"/>
        <end position="584"/>
    </location>
</feature>
<feature type="compositionally biased region" description="Low complexity" evidence="1">
    <location>
        <begin position="461"/>
        <end position="478"/>
    </location>
</feature>
<feature type="region of interest" description="Disordered" evidence="1">
    <location>
        <begin position="728"/>
        <end position="804"/>
    </location>
</feature>
<feature type="compositionally biased region" description="Basic residues" evidence="1">
    <location>
        <begin position="781"/>
        <end position="794"/>
    </location>
</feature>
<feature type="compositionally biased region" description="Low complexity" evidence="1">
    <location>
        <begin position="530"/>
        <end position="545"/>
    </location>
</feature>
<organism evidence="2 3">
    <name type="scientific">Marasmius crinis-equi</name>
    <dbReference type="NCBI Taxonomy" id="585013"/>
    <lineage>
        <taxon>Eukaryota</taxon>
        <taxon>Fungi</taxon>
        <taxon>Dikarya</taxon>
        <taxon>Basidiomycota</taxon>
        <taxon>Agaricomycotina</taxon>
        <taxon>Agaricomycetes</taxon>
        <taxon>Agaricomycetidae</taxon>
        <taxon>Agaricales</taxon>
        <taxon>Marasmiineae</taxon>
        <taxon>Marasmiaceae</taxon>
        <taxon>Marasmius</taxon>
    </lineage>
</organism>
<dbReference type="Proteomes" id="UP001465976">
    <property type="component" value="Unassembled WGS sequence"/>
</dbReference>
<protein>
    <submittedName>
        <fullName evidence="2">Uncharacterized protein</fullName>
    </submittedName>
</protein>
<evidence type="ECO:0000313" key="2">
    <source>
        <dbReference type="EMBL" id="KAL0576161.1"/>
    </source>
</evidence>
<proteinExistence type="predicted"/>
<comment type="caution">
    <text evidence="2">The sequence shown here is derived from an EMBL/GenBank/DDBJ whole genome shotgun (WGS) entry which is preliminary data.</text>
</comment>
<feature type="region of interest" description="Disordered" evidence="1">
    <location>
        <begin position="234"/>
        <end position="263"/>
    </location>
</feature>
<feature type="compositionally biased region" description="Polar residues" evidence="1">
    <location>
        <begin position="29"/>
        <end position="38"/>
    </location>
</feature>
<feature type="compositionally biased region" description="Polar residues" evidence="1">
    <location>
        <begin position="751"/>
        <end position="760"/>
    </location>
</feature>
<feature type="region of interest" description="Disordered" evidence="1">
    <location>
        <begin position="301"/>
        <end position="389"/>
    </location>
</feature>
<feature type="compositionally biased region" description="Polar residues" evidence="1">
    <location>
        <begin position="366"/>
        <end position="380"/>
    </location>
</feature>
<feature type="compositionally biased region" description="Low complexity" evidence="1">
    <location>
        <begin position="44"/>
        <end position="63"/>
    </location>
</feature>
<feature type="region of interest" description="Disordered" evidence="1">
    <location>
        <begin position="1"/>
        <end position="198"/>
    </location>
</feature>
<reference evidence="2 3" key="1">
    <citation type="submission" date="2024-02" db="EMBL/GenBank/DDBJ databases">
        <title>A draft genome for the cacao thread blight pathogen Marasmius crinis-equi.</title>
        <authorList>
            <person name="Cohen S.P."/>
            <person name="Baruah I.K."/>
            <person name="Amoako-Attah I."/>
            <person name="Bukari Y."/>
            <person name="Meinhardt L.W."/>
            <person name="Bailey B.A."/>
        </authorList>
    </citation>
    <scope>NUCLEOTIDE SEQUENCE [LARGE SCALE GENOMIC DNA]</scope>
    <source>
        <strain evidence="2 3">GH-76</strain>
    </source>
</reference>
<feature type="compositionally biased region" description="Low complexity" evidence="1">
    <location>
        <begin position="554"/>
        <end position="565"/>
    </location>
</feature>
<name>A0ABR3FLC3_9AGAR</name>
<sequence length="854" mass="90918">MSKPHSPTASPPIAPSNRRTHRKRVSALRLSSDTTSTLPEYIATGGWSQTTTTTTTTTTTSGTGRPGIEAAVPAQYGLHQGVDTPLDLPPDYPDSAEEADEDTDSESAVEGGHLNRHRQLRQQQSQEYVPQFTAYGGHHHHNHTGGSSGTTSPRRVRRFPSHKSSRSVGTSSTGPKTPLPPSIHHSARSSPVPSPTASDLFLDSLLERSVHALEMSNALLQSSMTTRSSISTLISAGGDSESGSPPKAAAKAIRHRGSRSNSAIVSDERYDALESRIKTWKNVRETWADDLDEIKMGVERLFGGGEGGESVDDTEVEVGRNSQSSLRREYGRHQTHRSEGSISSSLPAESPLKQRAFSSGHRHQRSISSAFSDSQTTNPPRTGDEDDSMPQLRFEALGRERLVAHPPRALTQYVVANADADTIFLPSTLGVRSTSSSHKVVPVDKPEIAAKGAYTMLSSLVSRSPSTSSNPSSTLPSPKIGNVKPRRSSSSSSNTLKTEPPSSRRRKSISPSRSGPSVGFMGRSRSETPRPSVGGSNSFSSPSRRMTPPIEGLSSSSHSSSTSCSSDEETVGPDGQRRRRGPCAKRTVLELRRILDEQPAPQPPQPEANFEIILRPPALLKKVGGTGTTVEAGTSNATASVSRLLTKNKHSSSTRPPSPPRQSALKGRSIPGTPTTPMEPPTSVAIEAAVQAAQVTAAAATTSPKSDLASGAGSAFRIPTIITSFARNALGNGKGKGKGKEVATTVRGPIASSQPGSGASTPKRISFAELPESHRSGNSRLRSRKSKSGHGRKRSLSDSDERDDDGWLGWLMGGTASTLRHDRMEDRFDRPWSNGPGRMMGGGGYSSGIDEWAV</sequence>
<feature type="compositionally biased region" description="Basic residues" evidence="1">
    <location>
        <begin position="154"/>
        <end position="165"/>
    </location>
</feature>
<feature type="compositionally biased region" description="Acidic residues" evidence="1">
    <location>
        <begin position="94"/>
        <end position="107"/>
    </location>
</feature>
<feature type="compositionally biased region" description="Polar residues" evidence="1">
    <location>
        <begin position="188"/>
        <end position="197"/>
    </location>
</feature>
<evidence type="ECO:0000256" key="1">
    <source>
        <dbReference type="SAM" id="MobiDB-lite"/>
    </source>
</evidence>
<feature type="compositionally biased region" description="Polar residues" evidence="1">
    <location>
        <begin position="166"/>
        <end position="175"/>
    </location>
</feature>
<feature type="compositionally biased region" description="Basic and acidic residues" evidence="1">
    <location>
        <begin position="326"/>
        <end position="339"/>
    </location>
</feature>
<feature type="compositionally biased region" description="Polar residues" evidence="1">
    <location>
        <begin position="635"/>
        <end position="645"/>
    </location>
</feature>
<dbReference type="EMBL" id="JBAHYK010000242">
    <property type="protein sequence ID" value="KAL0576161.1"/>
    <property type="molecule type" value="Genomic_DNA"/>
</dbReference>